<dbReference type="STRING" id="651561.BBI00_20815"/>
<dbReference type="AlphaFoldDB" id="A0A1B8ZF94"/>
<dbReference type="InterPro" id="IPR025460">
    <property type="entry name" value="DUF4280"/>
</dbReference>
<feature type="transmembrane region" description="Helical" evidence="1">
    <location>
        <begin position="64"/>
        <end position="87"/>
    </location>
</feature>
<evidence type="ECO:0008006" key="4">
    <source>
        <dbReference type="Google" id="ProtNLM"/>
    </source>
</evidence>
<keyword evidence="1" id="KW-0812">Transmembrane</keyword>
<evidence type="ECO:0000256" key="1">
    <source>
        <dbReference type="SAM" id="Phobius"/>
    </source>
</evidence>
<organism evidence="2 3">
    <name type="scientific">Chryseobacterium arthrosphaerae</name>
    <dbReference type="NCBI Taxonomy" id="651561"/>
    <lineage>
        <taxon>Bacteria</taxon>
        <taxon>Pseudomonadati</taxon>
        <taxon>Bacteroidota</taxon>
        <taxon>Flavobacteriia</taxon>
        <taxon>Flavobacteriales</taxon>
        <taxon>Weeksellaceae</taxon>
        <taxon>Chryseobacterium group</taxon>
        <taxon>Chryseobacterium</taxon>
    </lineage>
</organism>
<sequence>MADSYIIQSVNVVCTNMQVPGPLKIGVSRSEPSVYNTNKAHYFLTVDDKKISETFKCKMAAKKWGGLAMLCAGLAIGGAILLCVATGGLAAPALLAVAVAATSTAGVVIGAVGTVGALAYGFYREAHDCDATLESKWENFHTNVMFEKKNALLNSSFMACSVGGKITLIVDDAIANEAATFISNNNAKEITAQALSKFGAGLIGGLTGGANIPGMLIAIGCDIKFEDGENSTYDMEKFQSEAVETGIEEGIGLGADAVEEGSEMYKITQHNQAVTREMTQYSTDAINAGIAGDASRQASRELAADIASRSFLDYNWKDALKGVGLGLGGAVVGFALEQSVNVYENSLQSEAMLKQREMDKADNKNNIGVIAHRK</sequence>
<reference evidence="3" key="1">
    <citation type="submission" date="2016-07" db="EMBL/GenBank/DDBJ databases">
        <authorList>
            <person name="Florea S."/>
            <person name="Webb J.S."/>
            <person name="Jaromczyk J."/>
            <person name="Schardl C.L."/>
        </authorList>
    </citation>
    <scope>NUCLEOTIDE SEQUENCE [LARGE SCALE GENOMIC DNA]</scope>
    <source>
        <strain evidence="3">CC-VM-7</strain>
    </source>
</reference>
<dbReference type="Pfam" id="PF14107">
    <property type="entry name" value="DUF4280"/>
    <property type="match status" value="1"/>
</dbReference>
<accession>A0A1B8ZF94</accession>
<keyword evidence="1" id="KW-0472">Membrane</keyword>
<dbReference type="EMBL" id="MAYG01000023">
    <property type="protein sequence ID" value="OCA70272.1"/>
    <property type="molecule type" value="Genomic_DNA"/>
</dbReference>
<gene>
    <name evidence="2" type="ORF">BBI00_20815</name>
</gene>
<evidence type="ECO:0000313" key="3">
    <source>
        <dbReference type="Proteomes" id="UP000093432"/>
    </source>
</evidence>
<comment type="caution">
    <text evidence="2">The sequence shown here is derived from an EMBL/GenBank/DDBJ whole genome shotgun (WGS) entry which is preliminary data.</text>
</comment>
<evidence type="ECO:0000313" key="2">
    <source>
        <dbReference type="EMBL" id="OCA70272.1"/>
    </source>
</evidence>
<dbReference type="RefSeq" id="WP_065400764.1">
    <property type="nucleotide sequence ID" value="NZ_MAYG01000023.1"/>
</dbReference>
<protein>
    <recommendedName>
        <fullName evidence="4">DUF4280 domain-containing protein</fullName>
    </recommendedName>
</protein>
<keyword evidence="1" id="KW-1133">Transmembrane helix</keyword>
<dbReference type="OrthoDB" id="742917at2"/>
<dbReference type="Proteomes" id="UP000093432">
    <property type="component" value="Unassembled WGS sequence"/>
</dbReference>
<name>A0A1B8ZF94_9FLAO</name>
<feature type="transmembrane region" description="Helical" evidence="1">
    <location>
        <begin position="93"/>
        <end position="123"/>
    </location>
</feature>
<proteinExistence type="predicted"/>